<keyword evidence="4 6" id="KW-0132">Cell division</keyword>
<dbReference type="GO" id="GO:0032153">
    <property type="term" value="C:cell division site"/>
    <property type="evidence" value="ECO:0007669"/>
    <property type="project" value="UniProtKB-UniRule"/>
</dbReference>
<dbReference type="PATRIC" id="fig|29290.4.peg.7741"/>
<dbReference type="HAMAP" id="MF_00909">
    <property type="entry name" value="FtsZ"/>
    <property type="match status" value="1"/>
</dbReference>
<feature type="binding site" evidence="4">
    <location>
        <position position="143"/>
    </location>
    <ligand>
        <name>GTP</name>
        <dbReference type="ChEBI" id="CHEBI:37565"/>
    </ligand>
</feature>
<dbReference type="InterPro" id="IPR000158">
    <property type="entry name" value="Cell_div_FtsZ"/>
</dbReference>
<dbReference type="Gene3D" id="3.40.50.1440">
    <property type="entry name" value="Tubulin/FtsZ, GTPase domain"/>
    <property type="match status" value="1"/>
</dbReference>
<dbReference type="AlphaFoldDB" id="A0A0F3GJ84"/>
<accession>A0A0F3GJ84</accession>
<sequence length="388" mass="41889">MFELLESNEGKANIKVIGVGGAGGNAINNMIISELKNVQFIAVNTDAQVLQTSMAEYKLQIGDKITRGLGAGSNPQVGRESALEDNERLREILEGADMVFITAGMGGGTGTGAAPVIAEIARNLGALTVAVVTKPFFYEGRKRLSNATLGIKELNQFVDTTIVIPNDKIQLVVEKGTPLIKSFEIANDVLRDAVQGITDLILVPGLINLDFADVKTIMQYSGKAVMGIGKGKGEQGHIEAAKKAISNPLLEETSIDGARGILINITGGTDLSLDAVQGASELVFDSAHDDADIIFGAVIDPCIVGEVKVTVIATGFEDKKEPKMSLPEMSRWKSTEKDRVFTRSSDRLLTKNLFDFSKEDKIPTTELMSYDDDIDIPTFIRKQREDKR</sequence>
<evidence type="ECO:0000256" key="4">
    <source>
        <dbReference type="HAMAP-Rule" id="MF_00909"/>
    </source>
</evidence>
<feature type="binding site" evidence="4">
    <location>
        <begin position="108"/>
        <end position="110"/>
    </location>
    <ligand>
        <name>GTP</name>
        <dbReference type="ChEBI" id="CHEBI:37565"/>
    </ligand>
</feature>
<dbReference type="GO" id="GO:0003924">
    <property type="term" value="F:GTPase activity"/>
    <property type="evidence" value="ECO:0007669"/>
    <property type="project" value="UniProtKB-UniRule"/>
</dbReference>
<evidence type="ECO:0000256" key="6">
    <source>
        <dbReference type="RuleBase" id="RU000631"/>
    </source>
</evidence>
<comment type="similarity">
    <text evidence="1 4 6">Belongs to the FtsZ family.</text>
</comment>
<dbReference type="NCBIfam" id="TIGR00065">
    <property type="entry name" value="ftsZ"/>
    <property type="match status" value="1"/>
</dbReference>
<feature type="domain" description="Tubulin/FtsZ 2-layer sandwich" evidence="8">
    <location>
        <begin position="207"/>
        <end position="325"/>
    </location>
</feature>
<dbReference type="PANTHER" id="PTHR30314:SF3">
    <property type="entry name" value="MITOCHONDRIAL DIVISION PROTEIN FSZA"/>
    <property type="match status" value="1"/>
</dbReference>
<comment type="function">
    <text evidence="4 6">Essential cell division protein that forms a contractile ring structure (Z ring) at the future cell division site. The regulation of the ring assembly controls the timing and the location of cell division. One of the functions of the FtsZ ring is to recruit other cell division proteins to the septum to produce a new cell wall between the dividing cells. Binds GTP and shows GTPase activity.</text>
</comment>
<keyword evidence="2 4" id="KW-0547">Nucleotide-binding</keyword>
<keyword evidence="10" id="KW-1185">Reference proteome</keyword>
<dbReference type="GO" id="GO:0005737">
    <property type="term" value="C:cytoplasm"/>
    <property type="evidence" value="ECO:0007669"/>
    <property type="project" value="UniProtKB-SubCell"/>
</dbReference>
<dbReference type="EMBL" id="LACI01002481">
    <property type="protein sequence ID" value="KJU81946.1"/>
    <property type="molecule type" value="Genomic_DNA"/>
</dbReference>
<dbReference type="SUPFAM" id="SSF52490">
    <property type="entry name" value="Tubulin nucleotide-binding domain-like"/>
    <property type="match status" value="1"/>
</dbReference>
<dbReference type="InterPro" id="IPR008280">
    <property type="entry name" value="Tub_FtsZ_C"/>
</dbReference>
<dbReference type="SMART" id="SM00865">
    <property type="entry name" value="Tubulin_C"/>
    <property type="match status" value="1"/>
</dbReference>
<dbReference type="GO" id="GO:0043093">
    <property type="term" value="P:FtsZ-dependent cytokinesis"/>
    <property type="evidence" value="ECO:0007669"/>
    <property type="project" value="UniProtKB-UniRule"/>
</dbReference>
<evidence type="ECO:0000256" key="3">
    <source>
        <dbReference type="ARBA" id="ARBA00023134"/>
    </source>
</evidence>
<evidence type="ECO:0000256" key="2">
    <source>
        <dbReference type="ARBA" id="ARBA00022741"/>
    </source>
</evidence>
<feature type="binding site" evidence="4">
    <location>
        <position position="187"/>
    </location>
    <ligand>
        <name>GTP</name>
        <dbReference type="ChEBI" id="CHEBI:37565"/>
    </ligand>
</feature>
<evidence type="ECO:0000313" key="10">
    <source>
        <dbReference type="Proteomes" id="UP000033423"/>
    </source>
</evidence>
<keyword evidence="4 6" id="KW-0131">Cell cycle</keyword>
<dbReference type="Gene3D" id="3.30.1330.20">
    <property type="entry name" value="Tubulin/FtsZ, C-terminal domain"/>
    <property type="match status" value="1"/>
</dbReference>
<dbReference type="SMART" id="SM00864">
    <property type="entry name" value="Tubulin"/>
    <property type="match status" value="1"/>
</dbReference>
<dbReference type="PROSITE" id="PS01134">
    <property type="entry name" value="FTSZ_1"/>
    <property type="match status" value="1"/>
</dbReference>
<proteinExistence type="inferred from homology"/>
<dbReference type="FunFam" id="3.40.50.1440:FF:000001">
    <property type="entry name" value="Cell division protein FtsZ"/>
    <property type="match status" value="1"/>
</dbReference>
<dbReference type="InterPro" id="IPR037103">
    <property type="entry name" value="Tubulin/FtsZ-like_C"/>
</dbReference>
<name>A0A0F3GJ84_9BACT</name>
<dbReference type="InterPro" id="IPR036525">
    <property type="entry name" value="Tubulin/FtsZ_GTPase_sf"/>
</dbReference>
<dbReference type="SUPFAM" id="SSF55307">
    <property type="entry name" value="Tubulin C-terminal domain-like"/>
    <property type="match status" value="1"/>
</dbReference>
<evidence type="ECO:0000259" key="8">
    <source>
        <dbReference type="SMART" id="SM00865"/>
    </source>
</evidence>
<dbReference type="CDD" id="cd02201">
    <property type="entry name" value="FtsZ_type1"/>
    <property type="match status" value="1"/>
</dbReference>
<dbReference type="Proteomes" id="UP000033423">
    <property type="component" value="Unassembled WGS sequence"/>
</dbReference>
<dbReference type="GO" id="GO:0005525">
    <property type="term" value="F:GTP binding"/>
    <property type="evidence" value="ECO:0007669"/>
    <property type="project" value="UniProtKB-UniRule"/>
</dbReference>
<keyword evidence="4" id="KW-0963">Cytoplasm</keyword>
<keyword evidence="4 6" id="KW-0717">Septation</keyword>
<evidence type="ECO:0000256" key="5">
    <source>
        <dbReference type="NCBIfam" id="TIGR00065"/>
    </source>
</evidence>
<evidence type="ECO:0000256" key="1">
    <source>
        <dbReference type="ARBA" id="ARBA00009690"/>
    </source>
</evidence>
<dbReference type="InterPro" id="IPR045061">
    <property type="entry name" value="FtsZ/CetZ"/>
</dbReference>
<dbReference type="PANTHER" id="PTHR30314">
    <property type="entry name" value="CELL DIVISION PROTEIN FTSZ-RELATED"/>
    <property type="match status" value="1"/>
</dbReference>
<protein>
    <recommendedName>
        <fullName evidence="4 5">Cell division protein FtsZ</fullName>
    </recommendedName>
</protein>
<dbReference type="InterPro" id="IPR003008">
    <property type="entry name" value="Tubulin_FtsZ_GTPase"/>
</dbReference>
<feature type="binding site" evidence="4">
    <location>
        <position position="139"/>
    </location>
    <ligand>
        <name>GTP</name>
        <dbReference type="ChEBI" id="CHEBI:37565"/>
    </ligand>
</feature>
<dbReference type="PRINTS" id="PR00423">
    <property type="entry name" value="CELLDVISFTSZ"/>
</dbReference>
<feature type="binding site" evidence="4">
    <location>
        <begin position="21"/>
        <end position="25"/>
    </location>
    <ligand>
        <name>GTP</name>
        <dbReference type="ChEBI" id="CHEBI:37565"/>
    </ligand>
</feature>
<dbReference type="Pfam" id="PF00091">
    <property type="entry name" value="Tubulin"/>
    <property type="match status" value="1"/>
</dbReference>
<evidence type="ECO:0000259" key="7">
    <source>
        <dbReference type="SMART" id="SM00864"/>
    </source>
</evidence>
<dbReference type="Pfam" id="PF12327">
    <property type="entry name" value="FtsZ_C"/>
    <property type="match status" value="1"/>
</dbReference>
<organism evidence="9 10">
    <name type="scientific">Candidatus Magnetobacterium bavaricum</name>
    <dbReference type="NCBI Taxonomy" id="29290"/>
    <lineage>
        <taxon>Bacteria</taxon>
        <taxon>Pseudomonadati</taxon>
        <taxon>Nitrospirota</taxon>
        <taxon>Thermodesulfovibrionia</taxon>
        <taxon>Thermodesulfovibrionales</taxon>
        <taxon>Candidatus Magnetobacteriaceae</taxon>
        <taxon>Candidatus Magnetobacterium</taxon>
    </lineage>
</organism>
<dbReference type="GO" id="GO:0000917">
    <property type="term" value="P:division septum assembly"/>
    <property type="evidence" value="ECO:0007669"/>
    <property type="project" value="UniProtKB-KW"/>
</dbReference>
<gene>
    <name evidence="4" type="primary">ftsZ</name>
    <name evidence="9" type="ORF">MBAV_005858</name>
</gene>
<keyword evidence="3 4" id="KW-0342">GTP-binding</keyword>
<evidence type="ECO:0000313" key="9">
    <source>
        <dbReference type="EMBL" id="KJU81946.1"/>
    </source>
</evidence>
<comment type="subunit">
    <text evidence="4">Homodimer. Polymerizes to form a dynamic ring structure in a strictly GTP-dependent manner. Interacts directly with several other division proteins.</text>
</comment>
<feature type="domain" description="Tubulin/FtsZ GTPase" evidence="7">
    <location>
        <begin position="13"/>
        <end position="205"/>
    </location>
</feature>
<dbReference type="InterPro" id="IPR020805">
    <property type="entry name" value="Cell_div_FtsZ_CS"/>
</dbReference>
<dbReference type="GO" id="GO:0051258">
    <property type="term" value="P:protein polymerization"/>
    <property type="evidence" value="ECO:0007669"/>
    <property type="project" value="UniProtKB-UniRule"/>
</dbReference>
<dbReference type="InterPro" id="IPR018316">
    <property type="entry name" value="Tubulin/FtsZ_2-layer-sand-dom"/>
</dbReference>
<comment type="caution">
    <text evidence="9">The sequence shown here is derived from an EMBL/GenBank/DDBJ whole genome shotgun (WGS) entry which is preliminary data.</text>
</comment>
<dbReference type="PROSITE" id="PS01135">
    <property type="entry name" value="FTSZ_2"/>
    <property type="match status" value="1"/>
</dbReference>
<reference evidence="9 10" key="1">
    <citation type="submission" date="2015-02" db="EMBL/GenBank/DDBJ databases">
        <title>Single-cell genomics of uncultivated deep-branching MTB reveals a conserved set of magnetosome genes.</title>
        <authorList>
            <person name="Kolinko S."/>
            <person name="Richter M."/>
            <person name="Glockner F.O."/>
            <person name="Brachmann A."/>
            <person name="Schuler D."/>
        </authorList>
    </citation>
    <scope>NUCLEOTIDE SEQUENCE [LARGE SCALE GENOMIC DNA]</scope>
    <source>
        <strain evidence="9">TM-1</strain>
    </source>
</reference>
<dbReference type="InterPro" id="IPR024757">
    <property type="entry name" value="FtsZ_C"/>
</dbReference>
<comment type="subcellular location">
    <subcellularLocation>
        <location evidence="4">Cytoplasm</location>
    </subcellularLocation>
    <text evidence="4">Assembles at midcell at the inner surface of the cytoplasmic membrane.</text>
</comment>